<comment type="caution">
    <text evidence="2">The sequence shown here is derived from an EMBL/GenBank/DDBJ whole genome shotgun (WGS) entry which is preliminary data.</text>
</comment>
<evidence type="ECO:0000256" key="1">
    <source>
        <dbReference type="SAM" id="MobiDB-lite"/>
    </source>
</evidence>
<accession>S3ZRC2</accession>
<keyword evidence="3" id="KW-1185">Reference proteome</keyword>
<protein>
    <submittedName>
        <fullName evidence="2">Uncharacterized protein</fullName>
    </submittedName>
</protein>
<evidence type="ECO:0000313" key="2">
    <source>
        <dbReference type="EMBL" id="EPH40950.1"/>
    </source>
</evidence>
<evidence type="ECO:0000313" key="3">
    <source>
        <dbReference type="Proteomes" id="UP000014629"/>
    </source>
</evidence>
<dbReference type="Proteomes" id="UP000014629">
    <property type="component" value="Unassembled WGS sequence"/>
</dbReference>
<reference evidence="2 3" key="1">
    <citation type="submission" date="2013-02" db="EMBL/GenBank/DDBJ databases">
        <title>Draft Genome Sequence of Streptomyces aurantiacus, Which Produces Setomimycin.</title>
        <authorList>
            <person name="Gruening B.A."/>
            <person name="Praeg A."/>
            <person name="Erxleben A."/>
            <person name="Guenther S."/>
            <person name="Mueller M."/>
        </authorList>
    </citation>
    <scope>NUCLEOTIDE SEQUENCE [LARGE SCALE GENOMIC DNA]</scope>
    <source>
        <strain evidence="2 3">JA 4570</strain>
    </source>
</reference>
<organism evidence="2 3">
    <name type="scientific">Streptomyces aurantiacus JA 4570</name>
    <dbReference type="NCBI Taxonomy" id="1286094"/>
    <lineage>
        <taxon>Bacteria</taxon>
        <taxon>Bacillati</taxon>
        <taxon>Actinomycetota</taxon>
        <taxon>Actinomycetes</taxon>
        <taxon>Kitasatosporales</taxon>
        <taxon>Streptomycetaceae</taxon>
        <taxon>Streptomyces</taxon>
        <taxon>Streptomyces aurantiacus group</taxon>
    </lineage>
</organism>
<dbReference type="EMBL" id="AOPZ01000356">
    <property type="protein sequence ID" value="EPH40950.1"/>
    <property type="molecule type" value="Genomic_DNA"/>
</dbReference>
<proteinExistence type="predicted"/>
<gene>
    <name evidence="2" type="ORF">STRAU_5992</name>
</gene>
<dbReference type="AlphaFoldDB" id="S3ZRC2"/>
<sequence>MTPPPAPALARPPRQEFRMPPAANPSLDADEERVTRAQHLLIHLGAALVHQPFDPDTHERLRAFLEHDAPAVLTSLHQLQQRSEPELRARIAELAGHSLLPAGGAA</sequence>
<feature type="region of interest" description="Disordered" evidence="1">
    <location>
        <begin position="1"/>
        <end position="32"/>
    </location>
</feature>
<dbReference type="PATRIC" id="fig|1286094.4.peg.5921"/>
<name>S3ZRC2_9ACTN</name>